<name>A0A6C0BYJ3_9ZZZZ</name>
<feature type="domain" description="DUF5899" evidence="2">
    <location>
        <begin position="174"/>
        <end position="286"/>
    </location>
</feature>
<feature type="compositionally biased region" description="Polar residues" evidence="1">
    <location>
        <begin position="451"/>
        <end position="472"/>
    </location>
</feature>
<proteinExistence type="predicted"/>
<evidence type="ECO:0000256" key="1">
    <source>
        <dbReference type="SAM" id="MobiDB-lite"/>
    </source>
</evidence>
<dbReference type="EMBL" id="MN739291">
    <property type="protein sequence ID" value="QHS97180.1"/>
    <property type="molecule type" value="Genomic_DNA"/>
</dbReference>
<organism evidence="3">
    <name type="scientific">viral metagenome</name>
    <dbReference type="NCBI Taxonomy" id="1070528"/>
    <lineage>
        <taxon>unclassified sequences</taxon>
        <taxon>metagenomes</taxon>
        <taxon>organismal metagenomes</taxon>
    </lineage>
</organism>
<dbReference type="InterPro" id="IPR045418">
    <property type="entry name" value="P2_DUF5899"/>
</dbReference>
<evidence type="ECO:0000313" key="3">
    <source>
        <dbReference type="EMBL" id="QHS97180.1"/>
    </source>
</evidence>
<dbReference type="AlphaFoldDB" id="A0A6C0BYJ3"/>
<protein>
    <recommendedName>
        <fullName evidence="2">DUF5899 domain-containing protein</fullName>
    </recommendedName>
</protein>
<evidence type="ECO:0000259" key="2">
    <source>
        <dbReference type="Pfam" id="PF19251"/>
    </source>
</evidence>
<dbReference type="Pfam" id="PF19251">
    <property type="entry name" value="DUF5899"/>
    <property type="match status" value="1"/>
</dbReference>
<sequence length="583" mass="65006">MAEIAIPVAALGVMYILSNKDKKKNIETFETSRKTYNKLPNTQVPVQNYPVETYSELKDNPSRYNKPNNLKQRYYDPQVHKDVFLNDRKDDADDTFTSLTGTEVPIQNFSHQNQQPFFGSSIKQNSFQNQHEGVLDCMTGNASQFIKKEARAPLFKPQPNLSYINGAPDQGDFMRQRINKPMRAANVNPFEEKKVGPGLNKGFGSEGTGGFNSGMQARDTWGPKTVDDLRVKTNPKQTFSLNNHQGPAQSKIVNRGMQGRVEKSRPDTFYLNTPDRWFTTTGAEKASRVISEEPLQYQNRAFNTREHFGNAAMDVTCGEAPTQRGNFRETRKVQLNPCPEGPVTCKESLAAPNRTGYKVYSNSRTTTQHEVDMGPVQRGLWAVVSPVLDVLRPTRKENVIGAFRKVGNAGGIARGSVWNPADRPQTTIREQTEKTKHTTQPSRDLGGGYETNPQHAPQTQKQSTHCSYTSNASAGGNTTKPITYNSAYNAHLNPNKEVVCKSRLNHGNTSQFNSAQNVKISRIGINHEAQMFPSMPSSIQNISNIGEIGGKNTREVSQLNRNNPDLLSAYNNNPYAQSLNSWA</sequence>
<feature type="region of interest" description="Disordered" evidence="1">
    <location>
        <begin position="414"/>
        <end position="472"/>
    </location>
</feature>
<accession>A0A6C0BYJ3</accession>
<reference evidence="3" key="1">
    <citation type="journal article" date="2020" name="Nature">
        <title>Giant virus diversity and host interactions through global metagenomics.</title>
        <authorList>
            <person name="Schulz F."/>
            <person name="Roux S."/>
            <person name="Paez-Espino D."/>
            <person name="Jungbluth S."/>
            <person name="Walsh D.A."/>
            <person name="Denef V.J."/>
            <person name="McMahon K.D."/>
            <person name="Konstantinidis K.T."/>
            <person name="Eloe-Fadrosh E.A."/>
            <person name="Kyrpides N.C."/>
            <person name="Woyke T."/>
        </authorList>
    </citation>
    <scope>NUCLEOTIDE SEQUENCE</scope>
    <source>
        <strain evidence="3">GVMAG-M-3300020169-51</strain>
    </source>
</reference>